<organism evidence="2 3">
    <name type="scientific">Meganyctiphanes norvegica</name>
    <name type="common">Northern krill</name>
    <name type="synonym">Thysanopoda norvegica</name>
    <dbReference type="NCBI Taxonomy" id="48144"/>
    <lineage>
        <taxon>Eukaryota</taxon>
        <taxon>Metazoa</taxon>
        <taxon>Ecdysozoa</taxon>
        <taxon>Arthropoda</taxon>
        <taxon>Crustacea</taxon>
        <taxon>Multicrustacea</taxon>
        <taxon>Malacostraca</taxon>
        <taxon>Eumalacostraca</taxon>
        <taxon>Eucarida</taxon>
        <taxon>Euphausiacea</taxon>
        <taxon>Euphausiidae</taxon>
        <taxon>Meganyctiphanes</taxon>
    </lineage>
</organism>
<name>A0AAV2RJH7_MEGNR</name>
<dbReference type="GO" id="GO:0016491">
    <property type="term" value="F:oxidoreductase activity"/>
    <property type="evidence" value="ECO:0007669"/>
    <property type="project" value="UniProtKB-KW"/>
</dbReference>
<comment type="caution">
    <text evidence="2">The sequence shown here is derived from an EMBL/GenBank/DDBJ whole genome shotgun (WGS) entry which is preliminary data.</text>
</comment>
<dbReference type="CDD" id="cd05327">
    <property type="entry name" value="retinol-DH_like_SDR_c_like"/>
    <property type="match status" value="1"/>
</dbReference>
<evidence type="ECO:0000256" key="1">
    <source>
        <dbReference type="ARBA" id="ARBA00023002"/>
    </source>
</evidence>
<gene>
    <name evidence="2" type="ORF">MNOR_LOCUS24930</name>
</gene>
<sequence>MVTSTRRMDGKVVVITGANSGLGREAAKDLAGRGATVVLACRDLQAAQLARDHIRAHTDQGILEILHLDLSDLESVREFAAELKLKFNRLDVLMNNAGVWVPNEQRRTTRQGAEIHMGVNHFGHFLLTHLLQDLCTTTPNSRIVLVSSVLGFKGCLNFDDINSELGYDKSIKSPNILYSHSKLANFLHAHALQSRVKGTGTSVFCLCPGLVNTGLTRNVTANMSIWQYLRFCLFFWIAARTIPQGAKTLIHAAVSEELDGVDSGFLQDCALAALPDHAKDTEAAEKLWKISMDTVQEVHAQE</sequence>
<dbReference type="Gene3D" id="3.40.50.720">
    <property type="entry name" value="NAD(P)-binding Rossmann-like Domain"/>
    <property type="match status" value="1"/>
</dbReference>
<keyword evidence="1" id="KW-0560">Oxidoreductase</keyword>
<dbReference type="InterPro" id="IPR036291">
    <property type="entry name" value="NAD(P)-bd_dom_sf"/>
</dbReference>
<evidence type="ECO:0008006" key="4">
    <source>
        <dbReference type="Google" id="ProtNLM"/>
    </source>
</evidence>
<accession>A0AAV2RJH7</accession>
<dbReference type="AlphaFoldDB" id="A0AAV2RJH7"/>
<protein>
    <recommendedName>
        <fullName evidence="4">Retinol dehydrogenase 11</fullName>
    </recommendedName>
</protein>
<dbReference type="Proteomes" id="UP001497623">
    <property type="component" value="Unassembled WGS sequence"/>
</dbReference>
<dbReference type="Pfam" id="PF00106">
    <property type="entry name" value="adh_short"/>
    <property type="match status" value="1"/>
</dbReference>
<keyword evidence="3" id="KW-1185">Reference proteome</keyword>
<dbReference type="PANTHER" id="PTHR43157">
    <property type="entry name" value="PHOSPHATIDYLINOSITOL-GLYCAN BIOSYNTHESIS CLASS F PROTEIN-RELATED"/>
    <property type="match status" value="1"/>
</dbReference>
<evidence type="ECO:0000313" key="3">
    <source>
        <dbReference type="Proteomes" id="UP001497623"/>
    </source>
</evidence>
<dbReference type="InterPro" id="IPR002347">
    <property type="entry name" value="SDR_fam"/>
</dbReference>
<dbReference type="SUPFAM" id="SSF51735">
    <property type="entry name" value="NAD(P)-binding Rossmann-fold domains"/>
    <property type="match status" value="1"/>
</dbReference>
<proteinExistence type="predicted"/>
<dbReference type="PANTHER" id="PTHR43157:SF31">
    <property type="entry name" value="PHOSPHATIDYLINOSITOL-GLYCAN BIOSYNTHESIS CLASS F PROTEIN"/>
    <property type="match status" value="1"/>
</dbReference>
<reference evidence="2 3" key="1">
    <citation type="submission" date="2024-05" db="EMBL/GenBank/DDBJ databases">
        <authorList>
            <person name="Wallberg A."/>
        </authorList>
    </citation>
    <scope>NUCLEOTIDE SEQUENCE [LARGE SCALE GENOMIC DNA]</scope>
</reference>
<evidence type="ECO:0000313" key="2">
    <source>
        <dbReference type="EMBL" id="CAL4124999.1"/>
    </source>
</evidence>
<dbReference type="PRINTS" id="PR00081">
    <property type="entry name" value="GDHRDH"/>
</dbReference>
<dbReference type="EMBL" id="CAXKWB010023295">
    <property type="protein sequence ID" value="CAL4124999.1"/>
    <property type="molecule type" value="Genomic_DNA"/>
</dbReference>